<proteinExistence type="predicted"/>
<reference evidence="1 2" key="1">
    <citation type="submission" date="2015-04" db="EMBL/GenBank/DDBJ databases">
        <title>Draft Genome Sequence of the Novel Agar-Digesting Marine Bacterium Q1.</title>
        <authorList>
            <person name="Li Y."/>
            <person name="Li D."/>
            <person name="Chen G."/>
            <person name="Du Z."/>
        </authorList>
    </citation>
    <scope>NUCLEOTIDE SEQUENCE [LARGE SCALE GENOMIC DNA]</scope>
    <source>
        <strain evidence="1 2">Q1</strain>
    </source>
</reference>
<dbReference type="AlphaFoldDB" id="A0A0J8GV14"/>
<dbReference type="OrthoDB" id="9890055at2"/>
<comment type="caution">
    <text evidence="1">The sequence shown here is derived from an EMBL/GenBank/DDBJ whole genome shotgun (WGS) entry which is preliminary data.</text>
</comment>
<dbReference type="RefSeq" id="WP_048689608.1">
    <property type="nucleotide sequence ID" value="NZ_KQ130483.1"/>
</dbReference>
<gene>
    <name evidence="1" type="ORF">XM47_03305</name>
</gene>
<evidence type="ECO:0000313" key="2">
    <source>
        <dbReference type="Proteomes" id="UP000037600"/>
    </source>
</evidence>
<organism evidence="1 2">
    <name type="scientific">Catenovulum maritimum</name>
    <dbReference type="NCBI Taxonomy" id="1513271"/>
    <lineage>
        <taxon>Bacteria</taxon>
        <taxon>Pseudomonadati</taxon>
        <taxon>Pseudomonadota</taxon>
        <taxon>Gammaproteobacteria</taxon>
        <taxon>Alteromonadales</taxon>
        <taxon>Alteromonadaceae</taxon>
        <taxon>Catenovulum</taxon>
    </lineage>
</organism>
<dbReference type="Proteomes" id="UP000037600">
    <property type="component" value="Unassembled WGS sequence"/>
</dbReference>
<evidence type="ECO:0000313" key="1">
    <source>
        <dbReference type="EMBL" id="KMT66572.1"/>
    </source>
</evidence>
<name>A0A0J8GV14_9ALTE</name>
<sequence>MDYHQHVANQFAYYGYGHQVQPNASNMPATPNFIPSMPDYLPKQLPVVAERIIYEIDKQLGPSAFIAAKPYQVTHSHQSLKGLSEDLSRLIKQKLGTREKHGHIVAHALVNKAASINRFVLDGQIEIENQRLIITTSVKPVANNKLAASYRVSLPFN</sequence>
<accession>A0A0J8GV14</accession>
<dbReference type="STRING" id="1513271.XM47_03305"/>
<protein>
    <submittedName>
        <fullName evidence="1">Uncharacterized protein</fullName>
    </submittedName>
</protein>
<keyword evidence="2" id="KW-1185">Reference proteome</keyword>
<dbReference type="EMBL" id="LAZL01000003">
    <property type="protein sequence ID" value="KMT66572.1"/>
    <property type="molecule type" value="Genomic_DNA"/>
</dbReference>